<dbReference type="PROSITE" id="PS50011">
    <property type="entry name" value="PROTEIN_KINASE_DOM"/>
    <property type="match status" value="1"/>
</dbReference>
<evidence type="ECO:0000259" key="8">
    <source>
        <dbReference type="PROSITE" id="PS50011"/>
    </source>
</evidence>
<proteinExistence type="inferred from homology"/>
<evidence type="ECO:0000313" key="10">
    <source>
        <dbReference type="Proteomes" id="UP000285060"/>
    </source>
</evidence>
<dbReference type="Gene3D" id="1.10.510.10">
    <property type="entry name" value="Transferase(Phosphotransferase) domain 1"/>
    <property type="match status" value="2"/>
</dbReference>
<dbReference type="SUPFAM" id="SSF56112">
    <property type="entry name" value="Protein kinase-like (PK-like)"/>
    <property type="match status" value="1"/>
</dbReference>
<feature type="domain" description="Protein kinase" evidence="8">
    <location>
        <begin position="6"/>
        <end position="251"/>
    </location>
</feature>
<comment type="similarity">
    <text evidence="1">Belongs to the protein kinase superfamily. CMGC Ser/Thr protein kinase family. GSK-3 subfamily.</text>
</comment>
<dbReference type="PROSITE" id="PS00107">
    <property type="entry name" value="PROTEIN_KINASE_ATP"/>
    <property type="match status" value="1"/>
</dbReference>
<dbReference type="GO" id="GO:0004674">
    <property type="term" value="F:protein serine/threonine kinase activity"/>
    <property type="evidence" value="ECO:0007669"/>
    <property type="project" value="UniProtKB-KW"/>
</dbReference>
<dbReference type="InterPro" id="IPR000719">
    <property type="entry name" value="Prot_kinase_dom"/>
</dbReference>
<dbReference type="GO" id="GO:0005524">
    <property type="term" value="F:ATP binding"/>
    <property type="evidence" value="ECO:0007669"/>
    <property type="project" value="UniProtKB-UniRule"/>
</dbReference>
<dbReference type="GO" id="GO:0005737">
    <property type="term" value="C:cytoplasm"/>
    <property type="evidence" value="ECO:0007669"/>
    <property type="project" value="TreeGrafter"/>
</dbReference>
<evidence type="ECO:0000256" key="6">
    <source>
        <dbReference type="ARBA" id="ARBA00022840"/>
    </source>
</evidence>
<evidence type="ECO:0000256" key="5">
    <source>
        <dbReference type="ARBA" id="ARBA00022777"/>
    </source>
</evidence>
<dbReference type="AlphaFoldDB" id="A0A418AJ89"/>
<sequence length="251" mass="28642">GRTIHYRVERQIGYGSFGAVFHVVVEETGEVVAIKKIFQDKRIKNRELQIMRQLHHANIVHLKHSFYSRIENYIPQTIYGVVCQMKERRVRLPLIYVKLYVYQLCCALGYLHSLGICHRDIKPQNGLVDVWSLGCVFAELLLSEPLFPGESGVDQLLNIIKVVGTPSRAELEAMNPKHTDFRLPRVHPRLAAVFPPATCPPEALDLLQRMLTYSPARYVSLHPSPTDAIAVVHRRLHPLAAAAHPFFDELR</sequence>
<keyword evidence="2" id="KW-0723">Serine/threonine-protein kinase</keyword>
<keyword evidence="6 7" id="KW-0067">ATP-binding</keyword>
<name>A0A418AJ89_9STRA</name>
<dbReference type="Proteomes" id="UP000285060">
    <property type="component" value="Unassembled WGS sequence"/>
</dbReference>
<dbReference type="VEuPathDB" id="FungiDB:H310_07763"/>
<accession>A0A418AJ89</accession>
<keyword evidence="4 7" id="KW-0547">Nucleotide-binding</keyword>
<evidence type="ECO:0000256" key="1">
    <source>
        <dbReference type="ARBA" id="ARBA00005527"/>
    </source>
</evidence>
<keyword evidence="3" id="KW-0808">Transferase</keyword>
<dbReference type="GO" id="GO:0005634">
    <property type="term" value="C:nucleus"/>
    <property type="evidence" value="ECO:0007669"/>
    <property type="project" value="TreeGrafter"/>
</dbReference>
<evidence type="ECO:0000313" key="9">
    <source>
        <dbReference type="EMBL" id="RHY23610.1"/>
    </source>
</evidence>
<protein>
    <recommendedName>
        <fullName evidence="8">Protein kinase domain-containing protein</fullName>
    </recommendedName>
</protein>
<feature type="binding site" evidence="7">
    <location>
        <position position="36"/>
    </location>
    <ligand>
        <name>ATP</name>
        <dbReference type="ChEBI" id="CHEBI:30616"/>
    </ligand>
</feature>
<evidence type="ECO:0000256" key="4">
    <source>
        <dbReference type="ARBA" id="ARBA00022741"/>
    </source>
</evidence>
<dbReference type="SMART" id="SM00220">
    <property type="entry name" value="S_TKc"/>
    <property type="match status" value="1"/>
</dbReference>
<dbReference type="Gene3D" id="3.30.200.20">
    <property type="entry name" value="Phosphorylase Kinase, domain 1"/>
    <property type="match status" value="1"/>
</dbReference>
<dbReference type="PANTHER" id="PTHR24057:SF0">
    <property type="entry name" value="PROTEIN KINASE SHAGGY-RELATED"/>
    <property type="match status" value="1"/>
</dbReference>
<evidence type="ECO:0000256" key="2">
    <source>
        <dbReference type="ARBA" id="ARBA00022527"/>
    </source>
</evidence>
<evidence type="ECO:0000256" key="7">
    <source>
        <dbReference type="PROSITE-ProRule" id="PRU10141"/>
    </source>
</evidence>
<keyword evidence="5" id="KW-0418">Kinase</keyword>
<dbReference type="GO" id="GO:0007165">
    <property type="term" value="P:signal transduction"/>
    <property type="evidence" value="ECO:0007669"/>
    <property type="project" value="TreeGrafter"/>
</dbReference>
<reference evidence="9 10" key="1">
    <citation type="submission" date="2018-08" db="EMBL/GenBank/DDBJ databases">
        <title>Aphanomyces genome sequencing and annotation.</title>
        <authorList>
            <person name="Minardi D."/>
            <person name="Oidtmann B."/>
            <person name="Van Der Giezen M."/>
            <person name="Studholme D.J."/>
        </authorList>
    </citation>
    <scope>NUCLEOTIDE SEQUENCE [LARGE SCALE GENOMIC DNA]</scope>
    <source>
        <strain evidence="9 10">NJM0002</strain>
    </source>
</reference>
<evidence type="ECO:0000256" key="3">
    <source>
        <dbReference type="ARBA" id="ARBA00022679"/>
    </source>
</evidence>
<organism evidence="9 10">
    <name type="scientific">Aphanomyces invadans</name>
    <dbReference type="NCBI Taxonomy" id="157072"/>
    <lineage>
        <taxon>Eukaryota</taxon>
        <taxon>Sar</taxon>
        <taxon>Stramenopiles</taxon>
        <taxon>Oomycota</taxon>
        <taxon>Saprolegniomycetes</taxon>
        <taxon>Saprolegniales</taxon>
        <taxon>Verrucalvaceae</taxon>
        <taxon>Aphanomyces</taxon>
    </lineage>
</organism>
<dbReference type="PANTHER" id="PTHR24057">
    <property type="entry name" value="GLYCOGEN SYNTHASE KINASE-3 ALPHA"/>
    <property type="match status" value="1"/>
</dbReference>
<dbReference type="EMBL" id="QUSY01001784">
    <property type="protein sequence ID" value="RHY23610.1"/>
    <property type="molecule type" value="Genomic_DNA"/>
</dbReference>
<dbReference type="GO" id="GO:0030154">
    <property type="term" value="P:cell differentiation"/>
    <property type="evidence" value="ECO:0007669"/>
    <property type="project" value="TreeGrafter"/>
</dbReference>
<dbReference type="InterPro" id="IPR011009">
    <property type="entry name" value="Kinase-like_dom_sf"/>
</dbReference>
<gene>
    <name evidence="9" type="ORF">DYB32_009116</name>
</gene>
<keyword evidence="10" id="KW-1185">Reference proteome</keyword>
<dbReference type="Pfam" id="PF00069">
    <property type="entry name" value="Pkinase"/>
    <property type="match status" value="1"/>
</dbReference>
<comment type="caution">
    <text evidence="9">The sequence shown here is derived from an EMBL/GenBank/DDBJ whole genome shotgun (WGS) entry which is preliminary data.</text>
</comment>
<feature type="non-terminal residue" evidence="9">
    <location>
        <position position="1"/>
    </location>
</feature>
<dbReference type="InterPro" id="IPR017441">
    <property type="entry name" value="Protein_kinase_ATP_BS"/>
</dbReference>
<dbReference type="InterPro" id="IPR050591">
    <property type="entry name" value="GSK-3"/>
</dbReference>